<gene>
    <name evidence="2" type="ORF">FJK96_15830</name>
</gene>
<evidence type="ECO:0000256" key="1">
    <source>
        <dbReference type="SAM" id="MobiDB-lite"/>
    </source>
</evidence>
<evidence type="ECO:0000313" key="3">
    <source>
        <dbReference type="Proteomes" id="UP000317728"/>
    </source>
</evidence>
<protein>
    <recommendedName>
        <fullName evidence="4">PPE family protein</fullName>
    </recommendedName>
</protein>
<organism evidence="2 3">
    <name type="scientific">Mycobacteroides chelonae</name>
    <name type="common">Mycobacterium chelonae</name>
    <dbReference type="NCBI Taxonomy" id="1774"/>
    <lineage>
        <taxon>Bacteria</taxon>
        <taxon>Bacillati</taxon>
        <taxon>Actinomycetota</taxon>
        <taxon>Actinomycetes</taxon>
        <taxon>Mycobacteriales</taxon>
        <taxon>Mycobacteriaceae</taxon>
        <taxon>Mycobacteroides</taxon>
    </lineage>
</organism>
<proteinExistence type="predicted"/>
<dbReference type="AlphaFoldDB" id="A0AB73U9Y4"/>
<reference evidence="2 3" key="1">
    <citation type="submission" date="2019-06" db="EMBL/GenBank/DDBJ databases">
        <title>Whole geneome sequnce of Mycobacteroides chelonae M77 isolated from bovine milk from Meghalaya, India.</title>
        <authorList>
            <person name="Vise E."/>
            <person name="Das S."/>
            <person name="Garg A."/>
            <person name="Ghatak S."/>
            <person name="Shakuntala I."/>
            <person name="Milton A.A.P."/>
            <person name="Karam A."/>
            <person name="Sanjukta R."/>
            <person name="Puro K."/>
            <person name="Sen A."/>
        </authorList>
    </citation>
    <scope>NUCLEOTIDE SEQUENCE [LARGE SCALE GENOMIC DNA]</scope>
    <source>
        <strain evidence="2 3">M77</strain>
    </source>
</reference>
<feature type="region of interest" description="Disordered" evidence="1">
    <location>
        <begin position="1"/>
        <end position="49"/>
    </location>
</feature>
<dbReference type="EMBL" id="CP041150">
    <property type="protein sequence ID" value="QDF73493.1"/>
    <property type="molecule type" value="Genomic_DNA"/>
</dbReference>
<feature type="compositionally biased region" description="Polar residues" evidence="1">
    <location>
        <begin position="30"/>
        <end position="40"/>
    </location>
</feature>
<evidence type="ECO:0008006" key="4">
    <source>
        <dbReference type="Google" id="ProtNLM"/>
    </source>
</evidence>
<sequence length="88" mass="8791">MWQAPATEAVAEPPPINPMPAVPVTVPGSAPNNHAATPSQPAFGLLPLPGPGTQVSAGFEAGHSARISGGMTGGRLEDPWGISEGTAR</sequence>
<feature type="compositionally biased region" description="Pro residues" evidence="1">
    <location>
        <begin position="12"/>
        <end position="21"/>
    </location>
</feature>
<accession>A0AB73U9Y4</accession>
<name>A0AB73U9Y4_MYCCH</name>
<dbReference type="Proteomes" id="UP000317728">
    <property type="component" value="Chromosome"/>
</dbReference>
<evidence type="ECO:0000313" key="2">
    <source>
        <dbReference type="EMBL" id="QDF73493.1"/>
    </source>
</evidence>
<feature type="compositionally biased region" description="Low complexity" evidence="1">
    <location>
        <begin position="1"/>
        <end position="11"/>
    </location>
</feature>
<feature type="region of interest" description="Disordered" evidence="1">
    <location>
        <begin position="64"/>
        <end position="88"/>
    </location>
</feature>